<dbReference type="RefSeq" id="XP_060416061.1">
    <property type="nucleotide sequence ID" value="XM_060550726.1"/>
</dbReference>
<keyword evidence="3" id="KW-1185">Reference proteome</keyword>
<protein>
    <submittedName>
        <fullName evidence="2">Uncharacterized protein</fullName>
    </submittedName>
</protein>
<evidence type="ECO:0000313" key="3">
    <source>
        <dbReference type="Proteomes" id="UP001230504"/>
    </source>
</evidence>
<organism evidence="2 3">
    <name type="scientific">Colletotrichum navitas</name>
    <dbReference type="NCBI Taxonomy" id="681940"/>
    <lineage>
        <taxon>Eukaryota</taxon>
        <taxon>Fungi</taxon>
        <taxon>Dikarya</taxon>
        <taxon>Ascomycota</taxon>
        <taxon>Pezizomycotina</taxon>
        <taxon>Sordariomycetes</taxon>
        <taxon>Hypocreomycetidae</taxon>
        <taxon>Glomerellales</taxon>
        <taxon>Glomerellaceae</taxon>
        <taxon>Colletotrichum</taxon>
        <taxon>Colletotrichum graminicola species complex</taxon>
    </lineage>
</organism>
<comment type="caution">
    <text evidence="2">The sequence shown here is derived from an EMBL/GenBank/DDBJ whole genome shotgun (WGS) entry which is preliminary data.</text>
</comment>
<evidence type="ECO:0000313" key="2">
    <source>
        <dbReference type="EMBL" id="KAK1594972.1"/>
    </source>
</evidence>
<evidence type="ECO:0000256" key="1">
    <source>
        <dbReference type="SAM" id="MobiDB-lite"/>
    </source>
</evidence>
<dbReference type="EMBL" id="JAHLJV010000017">
    <property type="protein sequence ID" value="KAK1594972.1"/>
    <property type="molecule type" value="Genomic_DNA"/>
</dbReference>
<dbReference type="GeneID" id="85434966"/>
<dbReference type="Proteomes" id="UP001230504">
    <property type="component" value="Unassembled WGS sequence"/>
</dbReference>
<sequence length="196" mass="21381">MPSSSASRQISRANPGRGGAKSHLYLGQNGQYAASQSPRFFGFFFLLLFASLSRHFIRDRVPRFVCSFAFAPTTIRVQGKRRGASACGVGAGRRPPRRPSPRLGHAPLSYEPAPRCKCWFGPSDCSSTSKLFAFTLFVGGKAYRGGCERCLLDRCRVLLSCHCCEKACPRIVDGGGSWTRGAGPATLRSADRIWVN</sequence>
<dbReference type="AlphaFoldDB" id="A0AAD8Q4L5"/>
<feature type="compositionally biased region" description="Polar residues" evidence="1">
    <location>
        <begin position="1"/>
        <end position="12"/>
    </location>
</feature>
<reference evidence="2" key="1">
    <citation type="submission" date="2021-06" db="EMBL/GenBank/DDBJ databases">
        <title>Comparative genomics, transcriptomics and evolutionary studies reveal genomic signatures of adaptation to plant cell wall in hemibiotrophic fungi.</title>
        <authorList>
            <consortium name="DOE Joint Genome Institute"/>
            <person name="Baroncelli R."/>
            <person name="Diaz J.F."/>
            <person name="Benocci T."/>
            <person name="Peng M."/>
            <person name="Battaglia E."/>
            <person name="Haridas S."/>
            <person name="Andreopoulos W."/>
            <person name="Labutti K."/>
            <person name="Pangilinan J."/>
            <person name="Floch G.L."/>
            <person name="Makela M.R."/>
            <person name="Henrissat B."/>
            <person name="Grigoriev I.V."/>
            <person name="Crouch J.A."/>
            <person name="De Vries R.P."/>
            <person name="Sukno S.A."/>
            <person name="Thon M.R."/>
        </authorList>
    </citation>
    <scope>NUCLEOTIDE SEQUENCE</scope>
    <source>
        <strain evidence="2">CBS 125086</strain>
    </source>
</reference>
<feature type="region of interest" description="Disordered" evidence="1">
    <location>
        <begin position="1"/>
        <end position="21"/>
    </location>
</feature>
<proteinExistence type="predicted"/>
<name>A0AAD8Q4L5_9PEZI</name>
<accession>A0AAD8Q4L5</accession>
<gene>
    <name evidence="2" type="ORF">LY79DRAFT_114414</name>
</gene>